<dbReference type="RefSeq" id="WP_222606089.1">
    <property type="nucleotide sequence ID" value="NZ_CP081958.1"/>
</dbReference>
<dbReference type="InterPro" id="IPR050229">
    <property type="entry name" value="GlpE_sulfurtransferase"/>
</dbReference>
<dbReference type="Proteomes" id="UP000826254">
    <property type="component" value="Chromosome"/>
</dbReference>
<accession>A0A8T8W8U4</accession>
<dbReference type="EMBL" id="CP081958">
    <property type="protein sequence ID" value="QZP36265.1"/>
    <property type="molecule type" value="Genomic_DNA"/>
</dbReference>
<evidence type="ECO:0000259" key="1">
    <source>
        <dbReference type="PROSITE" id="PS50206"/>
    </source>
</evidence>
<dbReference type="PANTHER" id="PTHR43031:SF1">
    <property type="entry name" value="PYRIDINE NUCLEOTIDE-DISULPHIDE OXIDOREDUCTASE"/>
    <property type="match status" value="1"/>
</dbReference>
<dbReference type="SMART" id="SM00450">
    <property type="entry name" value="RHOD"/>
    <property type="match status" value="1"/>
</dbReference>
<protein>
    <submittedName>
        <fullName evidence="2">Rhodanese-like domain-containing protein</fullName>
    </submittedName>
</protein>
<dbReference type="GeneID" id="67178053"/>
<keyword evidence="3" id="KW-1185">Reference proteome</keyword>
<evidence type="ECO:0000313" key="3">
    <source>
        <dbReference type="Proteomes" id="UP000826254"/>
    </source>
</evidence>
<sequence length="124" mass="12917">MDGEITPDEVERLLAEDADVRVVDIRSPGAYERGHIPGSENVPFQELPDRVASLTGSEHIVTVCPHGKASVQAANLITSFEGTTDARVESMAGGLEAWDGELEAGVADADGDAAAADDGPQSPF</sequence>
<dbReference type="Pfam" id="PF00581">
    <property type="entry name" value="Rhodanese"/>
    <property type="match status" value="1"/>
</dbReference>
<proteinExistence type="predicted"/>
<dbReference type="Gene3D" id="3.40.250.10">
    <property type="entry name" value="Rhodanese-like domain"/>
    <property type="match status" value="1"/>
</dbReference>
<dbReference type="CDD" id="cd00158">
    <property type="entry name" value="RHOD"/>
    <property type="match status" value="1"/>
</dbReference>
<dbReference type="PROSITE" id="PS50206">
    <property type="entry name" value="RHODANESE_3"/>
    <property type="match status" value="1"/>
</dbReference>
<dbReference type="InterPro" id="IPR036873">
    <property type="entry name" value="Rhodanese-like_dom_sf"/>
</dbReference>
<dbReference type="PANTHER" id="PTHR43031">
    <property type="entry name" value="FAD-DEPENDENT OXIDOREDUCTASE"/>
    <property type="match status" value="1"/>
</dbReference>
<dbReference type="KEGG" id="hmp:K6T50_07885"/>
<gene>
    <name evidence="2" type="ORF">K6T50_07885</name>
</gene>
<feature type="domain" description="Rhodanese" evidence="1">
    <location>
        <begin position="16"/>
        <end position="104"/>
    </location>
</feature>
<reference evidence="2 3" key="1">
    <citation type="journal article" date="2021" name="Int. J. Syst. Evol. Microbiol.">
        <title>Halobaculum halophilum sp. nov. and Halobaculum salinum sp. nov., isolated from salt lake and saline soil.</title>
        <authorList>
            <person name="Cui H.L."/>
            <person name="Shi X.W."/>
            <person name="Yin X.M."/>
            <person name="Yang X.Y."/>
            <person name="Hou J."/>
            <person name="Zhu L."/>
        </authorList>
    </citation>
    <scope>NUCLEOTIDE SEQUENCE [LARGE SCALE GENOMIC DNA]</scope>
    <source>
        <strain evidence="2 3">NBRC 109044</strain>
    </source>
</reference>
<evidence type="ECO:0000313" key="2">
    <source>
        <dbReference type="EMBL" id="QZP36265.1"/>
    </source>
</evidence>
<dbReference type="InterPro" id="IPR001763">
    <property type="entry name" value="Rhodanese-like_dom"/>
</dbReference>
<dbReference type="AlphaFoldDB" id="A0A8T8W8U4"/>
<dbReference type="SUPFAM" id="SSF52821">
    <property type="entry name" value="Rhodanese/Cell cycle control phosphatase"/>
    <property type="match status" value="1"/>
</dbReference>
<organism evidence="2 3">
    <name type="scientific">Halobaculum magnesiiphilum</name>
    <dbReference type="NCBI Taxonomy" id="1017351"/>
    <lineage>
        <taxon>Archaea</taxon>
        <taxon>Methanobacteriati</taxon>
        <taxon>Methanobacteriota</taxon>
        <taxon>Stenosarchaea group</taxon>
        <taxon>Halobacteria</taxon>
        <taxon>Halobacteriales</taxon>
        <taxon>Haloferacaceae</taxon>
        <taxon>Halobaculum</taxon>
    </lineage>
</organism>
<name>A0A8T8W8U4_9EURY</name>